<protein>
    <recommendedName>
        <fullName evidence="1">Retrotransposon Copia-like N-terminal domain-containing protein</fullName>
    </recommendedName>
</protein>
<sequence length="200" mass="22408">MSGASGNDSEAHSRASQSVSTIVPAVTVDNTSQNLQITTQKLNGKNFLQWSCSAALVIRGKGKIAFIDGSSPRPDVDDPSYASWDSNNSLVMAWLIHSMEDEIGETNLSKFNGKEIWDAVALAYSDLENSSQLFELRNWACNLHQGDMDVNQYYNSLRKLWQEVDMFHSVSWKNPAGLNKELDDVRGRLVQQNKCFKRNC</sequence>
<dbReference type="PANTHER" id="PTHR37610">
    <property type="entry name" value="CCHC-TYPE DOMAIN-CONTAINING PROTEIN"/>
    <property type="match status" value="1"/>
</dbReference>
<dbReference type="Pfam" id="PF14244">
    <property type="entry name" value="Retrotran_gag_3"/>
    <property type="match status" value="1"/>
</dbReference>
<organism evidence="2 3">
    <name type="scientific">Ficus carica</name>
    <name type="common">Common fig</name>
    <dbReference type="NCBI Taxonomy" id="3494"/>
    <lineage>
        <taxon>Eukaryota</taxon>
        <taxon>Viridiplantae</taxon>
        <taxon>Streptophyta</taxon>
        <taxon>Embryophyta</taxon>
        <taxon>Tracheophyta</taxon>
        <taxon>Spermatophyta</taxon>
        <taxon>Magnoliopsida</taxon>
        <taxon>eudicotyledons</taxon>
        <taxon>Gunneridae</taxon>
        <taxon>Pentapetalae</taxon>
        <taxon>rosids</taxon>
        <taxon>fabids</taxon>
        <taxon>Rosales</taxon>
        <taxon>Moraceae</taxon>
        <taxon>Ficeae</taxon>
        <taxon>Ficus</taxon>
    </lineage>
</organism>
<evidence type="ECO:0000259" key="1">
    <source>
        <dbReference type="Pfam" id="PF14244"/>
    </source>
</evidence>
<name>A0AA88A487_FICCA</name>
<keyword evidence="3" id="KW-1185">Reference proteome</keyword>
<dbReference type="EMBL" id="BTGU01000026">
    <property type="protein sequence ID" value="GMN47868.1"/>
    <property type="molecule type" value="Genomic_DNA"/>
</dbReference>
<reference evidence="2" key="1">
    <citation type="submission" date="2023-07" db="EMBL/GenBank/DDBJ databases">
        <title>draft genome sequence of fig (Ficus carica).</title>
        <authorList>
            <person name="Takahashi T."/>
            <person name="Nishimura K."/>
        </authorList>
    </citation>
    <scope>NUCLEOTIDE SEQUENCE</scope>
</reference>
<dbReference type="AlphaFoldDB" id="A0AA88A487"/>
<evidence type="ECO:0000313" key="2">
    <source>
        <dbReference type="EMBL" id="GMN47868.1"/>
    </source>
</evidence>
<accession>A0AA88A487</accession>
<dbReference type="InterPro" id="IPR029472">
    <property type="entry name" value="Copia-like_N"/>
</dbReference>
<proteinExistence type="predicted"/>
<feature type="domain" description="Retrotransposon Copia-like N-terminal" evidence="1">
    <location>
        <begin position="35"/>
        <end position="74"/>
    </location>
</feature>
<gene>
    <name evidence="2" type="ORF">TIFTF001_017034</name>
</gene>
<comment type="caution">
    <text evidence="2">The sequence shown here is derived from an EMBL/GenBank/DDBJ whole genome shotgun (WGS) entry which is preliminary data.</text>
</comment>
<dbReference type="PANTHER" id="PTHR37610:SF75">
    <property type="entry name" value="RETROTRANSPOSON COPIA-LIKE N-TERMINAL DOMAIN-CONTAINING PROTEIN"/>
    <property type="match status" value="1"/>
</dbReference>
<evidence type="ECO:0000313" key="3">
    <source>
        <dbReference type="Proteomes" id="UP001187192"/>
    </source>
</evidence>
<dbReference type="Proteomes" id="UP001187192">
    <property type="component" value="Unassembled WGS sequence"/>
</dbReference>